<protein>
    <submittedName>
        <fullName evidence="1">Uncharacterized protein</fullName>
    </submittedName>
</protein>
<evidence type="ECO:0000313" key="2">
    <source>
        <dbReference type="Proteomes" id="UP000094056"/>
    </source>
</evidence>
<dbReference type="Proteomes" id="UP000094056">
    <property type="component" value="Unassembled WGS sequence"/>
</dbReference>
<proteinExistence type="predicted"/>
<name>A0A1E3X824_9BACT</name>
<organism evidence="1 2">
    <name type="scientific">Candidatus Scalindua rubra</name>
    <dbReference type="NCBI Taxonomy" id="1872076"/>
    <lineage>
        <taxon>Bacteria</taxon>
        <taxon>Pseudomonadati</taxon>
        <taxon>Planctomycetota</taxon>
        <taxon>Candidatus Brocadiia</taxon>
        <taxon>Candidatus Brocadiales</taxon>
        <taxon>Candidatus Scalinduaceae</taxon>
        <taxon>Candidatus Scalindua</taxon>
    </lineage>
</organism>
<dbReference type="EMBL" id="MAYW01000097">
    <property type="protein sequence ID" value="ODS31752.1"/>
    <property type="molecule type" value="Genomic_DNA"/>
</dbReference>
<dbReference type="AlphaFoldDB" id="A0A1E3X824"/>
<evidence type="ECO:0000313" key="1">
    <source>
        <dbReference type="EMBL" id="ODS31752.1"/>
    </source>
</evidence>
<sequence length="37" mass="4348">MDLQVKYQGRVATTKDVEFIRKLIEENPHDSRCALSR</sequence>
<accession>A0A1E3X824</accession>
<reference evidence="1 2" key="1">
    <citation type="submission" date="2016-07" db="EMBL/GenBank/DDBJ databases">
        <title>Draft genome of Scalindua rubra, obtained from a brine-seawater interface in the Red Sea, sheds light on salt adaptation in anammox bacteria.</title>
        <authorList>
            <person name="Speth D.R."/>
            <person name="Lagkouvardos I."/>
            <person name="Wang Y."/>
            <person name="Qian P.-Y."/>
            <person name="Dutilh B.E."/>
            <person name="Jetten M.S."/>
        </authorList>
    </citation>
    <scope>NUCLEOTIDE SEQUENCE [LARGE SCALE GENOMIC DNA]</scope>
    <source>
        <strain evidence="1">BSI-1</strain>
    </source>
</reference>
<gene>
    <name evidence="1" type="ORF">SCARUB_03149</name>
</gene>
<feature type="non-terminal residue" evidence="1">
    <location>
        <position position="37"/>
    </location>
</feature>
<comment type="caution">
    <text evidence="1">The sequence shown here is derived from an EMBL/GenBank/DDBJ whole genome shotgun (WGS) entry which is preliminary data.</text>
</comment>